<dbReference type="PATRIC" id="fig|1002809.3.peg.1436"/>
<dbReference type="RefSeq" id="WP_014823300.1">
    <property type="nucleotide sequence ID" value="NC_018065.1"/>
</dbReference>
<dbReference type="EMBL" id="AP012157">
    <property type="protein sequence ID" value="BAK15847.1"/>
    <property type="molecule type" value="Genomic_DNA"/>
</dbReference>
<name>F2F2K9_SOLSS</name>
<dbReference type="AlphaFoldDB" id="F2F2K9"/>
<accession>F2F2K9</accession>
<reference evidence="1 2" key="2">
    <citation type="journal article" date="2012" name="J. Biosci. Bioeng.">
        <title>Complete genome sequence and characterization of the N-acylhomoserine lactone-degrading gene of the potato leaf-associated Solibacillus silvestris.</title>
        <authorList>
            <person name="Morohoshi T."/>
            <person name="Tominaga Y."/>
            <person name="Someya N."/>
            <person name="Ikeda T."/>
        </authorList>
    </citation>
    <scope>NUCLEOTIDE SEQUENCE [LARGE SCALE GENOMIC DNA]</scope>
    <source>
        <strain evidence="1 2">StLB046</strain>
    </source>
</reference>
<evidence type="ECO:0000313" key="2">
    <source>
        <dbReference type="Proteomes" id="UP000006691"/>
    </source>
</evidence>
<reference evidence="2" key="1">
    <citation type="submission" date="2011-04" db="EMBL/GenBank/DDBJ databases">
        <title>Genome sequence of Solibacillus silvestris StLB046.</title>
        <authorList>
            <person name="Morohoshi T."/>
            <person name="Someya N."/>
            <person name="Ikeda T."/>
        </authorList>
    </citation>
    <scope>NUCLEOTIDE SEQUENCE [LARGE SCALE GENOMIC DNA]</scope>
    <source>
        <strain evidence="2">StLB046</strain>
    </source>
</reference>
<protein>
    <submittedName>
        <fullName evidence="1">Uncharacterized protein</fullName>
    </submittedName>
</protein>
<dbReference type="STRING" id="1002809.SSIL_1424"/>
<organism evidence="1 2">
    <name type="scientific">Solibacillus silvestris (strain StLB046)</name>
    <name type="common">Bacillus silvestris</name>
    <dbReference type="NCBI Taxonomy" id="1002809"/>
    <lineage>
        <taxon>Bacteria</taxon>
        <taxon>Bacillati</taxon>
        <taxon>Bacillota</taxon>
        <taxon>Bacilli</taxon>
        <taxon>Bacillales</taxon>
        <taxon>Caryophanaceae</taxon>
        <taxon>Solibacillus</taxon>
    </lineage>
</organism>
<gene>
    <name evidence="1" type="ordered locus">SSIL_1424</name>
</gene>
<proteinExistence type="predicted"/>
<dbReference type="KEGG" id="siv:SSIL_1424"/>
<dbReference type="HOGENOM" id="CLU_185116_1_0_9"/>
<evidence type="ECO:0000313" key="1">
    <source>
        <dbReference type="EMBL" id="BAK15847.1"/>
    </source>
</evidence>
<dbReference type="Proteomes" id="UP000006691">
    <property type="component" value="Chromosome"/>
</dbReference>
<sequence>MYKVIRAFEDRDKREYEVGDEYPHKDAKKATNARLKALSSTDNKYKKIYIEEVKTKTEEE</sequence>
<keyword evidence="2" id="KW-1185">Reference proteome</keyword>